<dbReference type="Pfam" id="PF01817">
    <property type="entry name" value="CM_2"/>
    <property type="match status" value="1"/>
</dbReference>
<dbReference type="RefSeq" id="WP_041476193.1">
    <property type="nucleotide sequence ID" value="NC_016830.1"/>
</dbReference>
<dbReference type="Proteomes" id="UP000235315">
    <property type="component" value="Chromosome"/>
</dbReference>
<proteinExistence type="predicted"/>
<accession>A0ABN5GE78</accession>
<dbReference type="SUPFAM" id="SSF48600">
    <property type="entry name" value="Chorismate mutase II"/>
    <property type="match status" value="1"/>
</dbReference>
<sequence>MSSISERNIALGGQDLQPYRQQLDQINNALVDLLAQRMEICRVIARIKSAKKIPMMQPHRVTSTLDTVRSLAPSCKLRPDYLGDLFALIIKETCNEEQRLMDALDQPGVEE</sequence>
<dbReference type="PROSITE" id="PS51168">
    <property type="entry name" value="CHORISMATE_MUT_2"/>
    <property type="match status" value="1"/>
</dbReference>
<dbReference type="Gene3D" id="1.20.59.10">
    <property type="entry name" value="Chorismate mutase"/>
    <property type="match status" value="1"/>
</dbReference>
<dbReference type="PANTHER" id="PTHR38041">
    <property type="entry name" value="CHORISMATE MUTASE"/>
    <property type="match status" value="1"/>
</dbReference>
<keyword evidence="5" id="KW-1185">Reference proteome</keyword>
<dbReference type="InterPro" id="IPR002701">
    <property type="entry name" value="CM_II_prokaryot"/>
</dbReference>
<feature type="domain" description="Chorismate mutase" evidence="3">
    <location>
        <begin position="10"/>
        <end position="101"/>
    </location>
</feature>
<keyword evidence="2" id="KW-0413">Isomerase</keyword>
<dbReference type="EC" id="5.4.99.5" evidence="1"/>
<evidence type="ECO:0000313" key="4">
    <source>
        <dbReference type="EMBL" id="AUO49393.1"/>
    </source>
</evidence>
<dbReference type="PANTHER" id="PTHR38041:SF1">
    <property type="entry name" value="CHORISMATE MUTASE"/>
    <property type="match status" value="1"/>
</dbReference>
<dbReference type="SMART" id="SM00830">
    <property type="entry name" value="CM_2"/>
    <property type="match status" value="1"/>
</dbReference>
<dbReference type="InterPro" id="IPR051331">
    <property type="entry name" value="Chorismate_mutase-related"/>
</dbReference>
<evidence type="ECO:0000256" key="2">
    <source>
        <dbReference type="ARBA" id="ARBA00023235"/>
    </source>
</evidence>
<protein>
    <recommendedName>
        <fullName evidence="1">chorismate mutase</fullName>
        <ecNumber evidence="1">5.4.99.5</ecNumber>
    </recommendedName>
</protein>
<name>A0ABN5GE78_PSEO1</name>
<dbReference type="EMBL" id="CP025738">
    <property type="protein sequence ID" value="AUO49393.1"/>
    <property type="molecule type" value="Genomic_DNA"/>
</dbReference>
<reference evidence="4 5" key="1">
    <citation type="submission" date="2018-01" db="EMBL/GenBank/DDBJ databases">
        <title>Tropical forage species Digitaria eriantha prevents oxidative stress under low temperature conditions by the incorporation of polyhydroxybutyrate-producing endophytic bacteria.</title>
        <authorList>
            <person name="Stritzler M."/>
            <person name="Ayub N."/>
        </authorList>
    </citation>
    <scope>NUCLEOTIDE SEQUENCE [LARGE SCALE GENOMIC DNA]</scope>
    <source>
        <strain evidence="4 5">FR1</strain>
    </source>
</reference>
<gene>
    <name evidence="4" type="ORF">C1C98_30090</name>
</gene>
<dbReference type="InterPro" id="IPR036263">
    <property type="entry name" value="Chorismate_II_sf"/>
</dbReference>
<dbReference type="InterPro" id="IPR036979">
    <property type="entry name" value="CM_dom_sf"/>
</dbReference>
<evidence type="ECO:0000259" key="3">
    <source>
        <dbReference type="PROSITE" id="PS51168"/>
    </source>
</evidence>
<organism evidence="4 5">
    <name type="scientific">Pseudomonas ogarae (strain DSM 112162 / CECT 30235 / F113)</name>
    <dbReference type="NCBI Taxonomy" id="1114970"/>
    <lineage>
        <taxon>Bacteria</taxon>
        <taxon>Pseudomonadati</taxon>
        <taxon>Pseudomonadota</taxon>
        <taxon>Gammaproteobacteria</taxon>
        <taxon>Pseudomonadales</taxon>
        <taxon>Pseudomonadaceae</taxon>
        <taxon>Pseudomonas</taxon>
    </lineage>
</organism>
<evidence type="ECO:0000313" key="5">
    <source>
        <dbReference type="Proteomes" id="UP000235315"/>
    </source>
</evidence>
<evidence type="ECO:0000256" key="1">
    <source>
        <dbReference type="ARBA" id="ARBA00012404"/>
    </source>
</evidence>